<accession>A0AAV9GBG1</accession>
<comment type="caution">
    <text evidence="2">The sequence shown here is derived from an EMBL/GenBank/DDBJ whole genome shotgun (WGS) entry which is preliminary data.</text>
</comment>
<reference evidence="2" key="2">
    <citation type="submission" date="2023-05" db="EMBL/GenBank/DDBJ databases">
        <authorList>
            <consortium name="Lawrence Berkeley National Laboratory"/>
            <person name="Steindorff A."/>
            <person name="Hensen N."/>
            <person name="Bonometti L."/>
            <person name="Westerberg I."/>
            <person name="Brannstrom I.O."/>
            <person name="Guillou S."/>
            <person name="Cros-Aarteil S."/>
            <person name="Calhoun S."/>
            <person name="Haridas S."/>
            <person name="Kuo A."/>
            <person name="Mondo S."/>
            <person name="Pangilinan J."/>
            <person name="Riley R."/>
            <person name="Labutti K."/>
            <person name="Andreopoulos B."/>
            <person name="Lipzen A."/>
            <person name="Chen C."/>
            <person name="Yanf M."/>
            <person name="Daum C."/>
            <person name="Ng V."/>
            <person name="Clum A."/>
            <person name="Ohm R."/>
            <person name="Martin F."/>
            <person name="Silar P."/>
            <person name="Natvig D."/>
            <person name="Lalanne C."/>
            <person name="Gautier V."/>
            <person name="Ament-Velasquez S.L."/>
            <person name="Kruys A."/>
            <person name="Hutchinson M.I."/>
            <person name="Powell A.J."/>
            <person name="Barry K."/>
            <person name="Miller A.N."/>
            <person name="Grigoriev I.V."/>
            <person name="Debuchy R."/>
            <person name="Gladieux P."/>
            <person name="Thoren M.H."/>
            <person name="Johannesson H."/>
        </authorList>
    </citation>
    <scope>NUCLEOTIDE SEQUENCE</scope>
    <source>
        <strain evidence="2">PSN243</strain>
    </source>
</reference>
<evidence type="ECO:0000259" key="1">
    <source>
        <dbReference type="Pfam" id="PF06985"/>
    </source>
</evidence>
<proteinExistence type="predicted"/>
<dbReference type="Proteomes" id="UP001321760">
    <property type="component" value="Unassembled WGS sequence"/>
</dbReference>
<dbReference type="Pfam" id="PF06985">
    <property type="entry name" value="HET"/>
    <property type="match status" value="1"/>
</dbReference>
<dbReference type="AlphaFoldDB" id="A0AAV9GBG1"/>
<sequence>MHGDTIRIEHMDGELTTYAALSYCWGDSASMEVAKTTQSNLAARLQGFQLDQLPATLRDAIALTQKQGIRYIWIDALCIVQDCHDEWEAEAGKMMAYYGKAYVTIVPKLSGRAGDGF</sequence>
<dbReference type="PANTHER" id="PTHR33112:SF10">
    <property type="entry name" value="TOL"/>
    <property type="match status" value="1"/>
</dbReference>
<dbReference type="PANTHER" id="PTHR33112">
    <property type="entry name" value="DOMAIN PROTEIN, PUTATIVE-RELATED"/>
    <property type="match status" value="1"/>
</dbReference>
<gene>
    <name evidence="2" type="ORF">QBC34DRAFT_279152</name>
</gene>
<name>A0AAV9GBG1_9PEZI</name>
<evidence type="ECO:0000313" key="3">
    <source>
        <dbReference type="Proteomes" id="UP001321760"/>
    </source>
</evidence>
<dbReference type="InterPro" id="IPR010730">
    <property type="entry name" value="HET"/>
</dbReference>
<feature type="domain" description="Heterokaryon incompatibility" evidence="1">
    <location>
        <begin position="18"/>
        <end position="106"/>
    </location>
</feature>
<protein>
    <submittedName>
        <fullName evidence="2">Heterokaryon incompatibility protein-domain-containing protein</fullName>
    </submittedName>
</protein>
<evidence type="ECO:0000313" key="2">
    <source>
        <dbReference type="EMBL" id="KAK4445469.1"/>
    </source>
</evidence>
<dbReference type="EMBL" id="MU865965">
    <property type="protein sequence ID" value="KAK4445469.1"/>
    <property type="molecule type" value="Genomic_DNA"/>
</dbReference>
<feature type="non-terminal residue" evidence="2">
    <location>
        <position position="117"/>
    </location>
</feature>
<keyword evidence="3" id="KW-1185">Reference proteome</keyword>
<reference evidence="2" key="1">
    <citation type="journal article" date="2023" name="Mol. Phylogenet. Evol.">
        <title>Genome-scale phylogeny and comparative genomics of the fungal order Sordariales.</title>
        <authorList>
            <person name="Hensen N."/>
            <person name="Bonometti L."/>
            <person name="Westerberg I."/>
            <person name="Brannstrom I.O."/>
            <person name="Guillou S."/>
            <person name="Cros-Aarteil S."/>
            <person name="Calhoun S."/>
            <person name="Haridas S."/>
            <person name="Kuo A."/>
            <person name="Mondo S."/>
            <person name="Pangilinan J."/>
            <person name="Riley R."/>
            <person name="LaButti K."/>
            <person name="Andreopoulos B."/>
            <person name="Lipzen A."/>
            <person name="Chen C."/>
            <person name="Yan M."/>
            <person name="Daum C."/>
            <person name="Ng V."/>
            <person name="Clum A."/>
            <person name="Steindorff A."/>
            <person name="Ohm R.A."/>
            <person name="Martin F."/>
            <person name="Silar P."/>
            <person name="Natvig D.O."/>
            <person name="Lalanne C."/>
            <person name="Gautier V."/>
            <person name="Ament-Velasquez S.L."/>
            <person name="Kruys A."/>
            <person name="Hutchinson M.I."/>
            <person name="Powell A.J."/>
            <person name="Barry K."/>
            <person name="Miller A.N."/>
            <person name="Grigoriev I.V."/>
            <person name="Debuchy R."/>
            <person name="Gladieux P."/>
            <person name="Hiltunen Thoren M."/>
            <person name="Johannesson H."/>
        </authorList>
    </citation>
    <scope>NUCLEOTIDE SEQUENCE</scope>
    <source>
        <strain evidence="2">PSN243</strain>
    </source>
</reference>
<organism evidence="2 3">
    <name type="scientific">Podospora aff. communis PSN243</name>
    <dbReference type="NCBI Taxonomy" id="3040156"/>
    <lineage>
        <taxon>Eukaryota</taxon>
        <taxon>Fungi</taxon>
        <taxon>Dikarya</taxon>
        <taxon>Ascomycota</taxon>
        <taxon>Pezizomycotina</taxon>
        <taxon>Sordariomycetes</taxon>
        <taxon>Sordariomycetidae</taxon>
        <taxon>Sordariales</taxon>
        <taxon>Podosporaceae</taxon>
        <taxon>Podospora</taxon>
    </lineage>
</organism>